<dbReference type="NCBIfam" id="TIGR00745">
    <property type="entry name" value="apbA_panE"/>
    <property type="match status" value="1"/>
</dbReference>
<dbReference type="PANTHER" id="PTHR43765:SF2">
    <property type="entry name" value="2-DEHYDROPANTOATE 2-REDUCTASE"/>
    <property type="match status" value="1"/>
</dbReference>
<comment type="caution">
    <text evidence="14">The sequence shown here is derived from an EMBL/GenBank/DDBJ whole genome shotgun (WGS) entry which is preliminary data.</text>
</comment>
<dbReference type="Proteomes" id="UP000316882">
    <property type="component" value="Unassembled WGS sequence"/>
</dbReference>
<comment type="pathway">
    <text evidence="2 11">Cofactor biosynthesis; (R)-pantothenate biosynthesis; (R)-pantoate from 3-methyl-2-oxobutanoate: step 2/2.</text>
</comment>
<evidence type="ECO:0000256" key="4">
    <source>
        <dbReference type="ARBA" id="ARBA00013014"/>
    </source>
</evidence>
<feature type="domain" description="Ketopantoate reductase N-terminal" evidence="12">
    <location>
        <begin position="10"/>
        <end position="158"/>
    </location>
</feature>
<dbReference type="GO" id="GO:0008677">
    <property type="term" value="F:2-dehydropantoate 2-reductase activity"/>
    <property type="evidence" value="ECO:0007669"/>
    <property type="project" value="UniProtKB-EC"/>
</dbReference>
<evidence type="ECO:0000256" key="2">
    <source>
        <dbReference type="ARBA" id="ARBA00004994"/>
    </source>
</evidence>
<dbReference type="Pfam" id="PF02558">
    <property type="entry name" value="ApbA"/>
    <property type="match status" value="1"/>
</dbReference>
<dbReference type="InterPro" id="IPR050838">
    <property type="entry name" value="Ketopantoate_reductase"/>
</dbReference>
<evidence type="ECO:0000256" key="1">
    <source>
        <dbReference type="ARBA" id="ARBA00002919"/>
    </source>
</evidence>
<evidence type="ECO:0000256" key="11">
    <source>
        <dbReference type="RuleBase" id="RU362068"/>
    </source>
</evidence>
<dbReference type="GO" id="GO:0015940">
    <property type="term" value="P:pantothenate biosynthetic process"/>
    <property type="evidence" value="ECO:0007669"/>
    <property type="project" value="UniProtKB-UniPathway"/>
</dbReference>
<keyword evidence="7 11" id="KW-0521">NADP</keyword>
<feature type="domain" description="Ketopantoate reductase C-terminal" evidence="13">
    <location>
        <begin position="187"/>
        <end position="305"/>
    </location>
</feature>
<dbReference type="Gene3D" id="3.40.50.720">
    <property type="entry name" value="NAD(P)-binding Rossmann-like Domain"/>
    <property type="match status" value="1"/>
</dbReference>
<evidence type="ECO:0000313" key="15">
    <source>
        <dbReference type="Proteomes" id="UP000316882"/>
    </source>
</evidence>
<evidence type="ECO:0000256" key="9">
    <source>
        <dbReference type="ARBA" id="ARBA00032024"/>
    </source>
</evidence>
<sequence length="320" mass="34793">MQPDTSALQVVVVGGGSVGLLYAARLALAGQSVTVVTRSSLQANQLMEQGLWLHSLDGQKNRVNVQAQPIADGLPEGNLYLLTVKQPDLPSLLPALAEIPPYARVIALQNGMGHQELLASVLEDAQCYFAIHTEGARRHSATEVEHTGTGTLRVGPWQEKADRDALIDAFVTWAVDAGITALYEKAIEPHAWRKLLANALINPLTALFEIPNGALLDSSYTQGLMRDLFNEAVEVAAFSGQKIGDPEWQEIVAICRNTSRNLSSMLQDVKRQKPTEVQAINGYLVKRGKEAGIPTPLHETLLRVILLKTSMGIGKEGRRQ</sequence>
<name>A0A4Y3PRX4_BREPA</name>
<organism evidence="14 15">
    <name type="scientific">Brevibacillus parabrevis</name>
    <dbReference type="NCBI Taxonomy" id="54914"/>
    <lineage>
        <taxon>Bacteria</taxon>
        <taxon>Bacillati</taxon>
        <taxon>Bacillota</taxon>
        <taxon>Bacilli</taxon>
        <taxon>Bacillales</taxon>
        <taxon>Paenibacillaceae</taxon>
        <taxon>Brevibacillus</taxon>
    </lineage>
</organism>
<comment type="catalytic activity">
    <reaction evidence="10 11">
        <text>(R)-pantoate + NADP(+) = 2-dehydropantoate + NADPH + H(+)</text>
        <dbReference type="Rhea" id="RHEA:16233"/>
        <dbReference type="ChEBI" id="CHEBI:11561"/>
        <dbReference type="ChEBI" id="CHEBI:15378"/>
        <dbReference type="ChEBI" id="CHEBI:15980"/>
        <dbReference type="ChEBI" id="CHEBI:57783"/>
        <dbReference type="ChEBI" id="CHEBI:58349"/>
        <dbReference type="EC" id="1.1.1.169"/>
    </reaction>
</comment>
<gene>
    <name evidence="14" type="ORF">BPA01_26710</name>
</gene>
<accession>A0A4Y3PRX4</accession>
<dbReference type="InterPro" id="IPR008927">
    <property type="entry name" value="6-PGluconate_DH-like_C_sf"/>
</dbReference>
<evidence type="ECO:0000256" key="5">
    <source>
        <dbReference type="ARBA" id="ARBA00019465"/>
    </source>
</evidence>
<evidence type="ECO:0000313" key="14">
    <source>
        <dbReference type="EMBL" id="GEB33091.1"/>
    </source>
</evidence>
<dbReference type="InterPro" id="IPR036291">
    <property type="entry name" value="NAD(P)-bd_dom_sf"/>
</dbReference>
<keyword evidence="8 11" id="KW-0560">Oxidoreductase</keyword>
<comment type="similarity">
    <text evidence="3 11">Belongs to the ketopantoate reductase family.</text>
</comment>
<evidence type="ECO:0000256" key="8">
    <source>
        <dbReference type="ARBA" id="ARBA00023002"/>
    </source>
</evidence>
<dbReference type="PANTHER" id="PTHR43765">
    <property type="entry name" value="2-DEHYDROPANTOATE 2-REDUCTASE-RELATED"/>
    <property type="match status" value="1"/>
</dbReference>
<keyword evidence="15" id="KW-1185">Reference proteome</keyword>
<dbReference type="SUPFAM" id="SSF51735">
    <property type="entry name" value="NAD(P)-binding Rossmann-fold domains"/>
    <property type="match status" value="1"/>
</dbReference>
<evidence type="ECO:0000259" key="13">
    <source>
        <dbReference type="Pfam" id="PF08546"/>
    </source>
</evidence>
<dbReference type="EMBL" id="BJMH01000011">
    <property type="protein sequence ID" value="GEB33091.1"/>
    <property type="molecule type" value="Genomic_DNA"/>
</dbReference>
<evidence type="ECO:0000256" key="7">
    <source>
        <dbReference type="ARBA" id="ARBA00022857"/>
    </source>
</evidence>
<dbReference type="InterPro" id="IPR013328">
    <property type="entry name" value="6PGD_dom2"/>
</dbReference>
<protein>
    <recommendedName>
        <fullName evidence="5 11">2-dehydropantoate 2-reductase</fullName>
        <ecNumber evidence="4 11">1.1.1.169</ecNumber>
    </recommendedName>
    <alternativeName>
        <fullName evidence="9 11">Ketopantoate reductase</fullName>
    </alternativeName>
</protein>
<dbReference type="GO" id="GO:0050661">
    <property type="term" value="F:NADP binding"/>
    <property type="evidence" value="ECO:0007669"/>
    <property type="project" value="TreeGrafter"/>
</dbReference>
<evidence type="ECO:0000256" key="10">
    <source>
        <dbReference type="ARBA" id="ARBA00048793"/>
    </source>
</evidence>
<evidence type="ECO:0000256" key="6">
    <source>
        <dbReference type="ARBA" id="ARBA00022655"/>
    </source>
</evidence>
<comment type="function">
    <text evidence="1 11">Catalyzes the NADPH-dependent reduction of ketopantoate into pantoic acid.</text>
</comment>
<reference evidence="14 15" key="1">
    <citation type="submission" date="2019-06" db="EMBL/GenBank/DDBJ databases">
        <title>Whole genome shotgun sequence of Brevibacillus parabrevis NBRC 12334.</title>
        <authorList>
            <person name="Hosoyama A."/>
            <person name="Uohara A."/>
            <person name="Ohji S."/>
            <person name="Ichikawa N."/>
        </authorList>
    </citation>
    <scope>NUCLEOTIDE SEQUENCE [LARGE SCALE GENOMIC DNA]</scope>
    <source>
        <strain evidence="14 15">NBRC 12334</strain>
    </source>
</reference>
<dbReference type="UniPathway" id="UPA00028">
    <property type="reaction ID" value="UER00004"/>
</dbReference>
<evidence type="ECO:0000259" key="12">
    <source>
        <dbReference type="Pfam" id="PF02558"/>
    </source>
</evidence>
<dbReference type="InterPro" id="IPR013752">
    <property type="entry name" value="KPA_reductase"/>
</dbReference>
<dbReference type="Gene3D" id="1.10.1040.10">
    <property type="entry name" value="N-(1-d-carboxylethyl)-l-norvaline Dehydrogenase, domain 2"/>
    <property type="match status" value="1"/>
</dbReference>
<dbReference type="RefSeq" id="WP_122964988.1">
    <property type="nucleotide sequence ID" value="NZ_BJMH01000011.1"/>
</dbReference>
<dbReference type="FunFam" id="1.10.1040.10:FF:000017">
    <property type="entry name" value="2-dehydropantoate 2-reductase"/>
    <property type="match status" value="1"/>
</dbReference>
<dbReference type="InterPro" id="IPR003710">
    <property type="entry name" value="ApbA"/>
</dbReference>
<dbReference type="STRING" id="54914.AV540_22355"/>
<dbReference type="EC" id="1.1.1.169" evidence="4 11"/>
<dbReference type="InterPro" id="IPR013332">
    <property type="entry name" value="KPR_N"/>
</dbReference>
<keyword evidence="6 11" id="KW-0566">Pantothenate biosynthesis</keyword>
<dbReference type="Pfam" id="PF08546">
    <property type="entry name" value="ApbA_C"/>
    <property type="match status" value="1"/>
</dbReference>
<evidence type="ECO:0000256" key="3">
    <source>
        <dbReference type="ARBA" id="ARBA00007870"/>
    </source>
</evidence>
<proteinExistence type="inferred from homology"/>
<dbReference type="GO" id="GO:0005737">
    <property type="term" value="C:cytoplasm"/>
    <property type="evidence" value="ECO:0007669"/>
    <property type="project" value="TreeGrafter"/>
</dbReference>
<dbReference type="AlphaFoldDB" id="A0A4Y3PRX4"/>
<dbReference type="SUPFAM" id="SSF48179">
    <property type="entry name" value="6-phosphogluconate dehydrogenase C-terminal domain-like"/>
    <property type="match status" value="1"/>
</dbReference>